<keyword evidence="4 5" id="KW-0119">Carbohydrate metabolism</keyword>
<evidence type="ECO:0000313" key="11">
    <source>
        <dbReference type="Proteomes" id="UP000886824"/>
    </source>
</evidence>
<feature type="binding site" evidence="8">
    <location>
        <position position="207"/>
    </location>
    <ligand>
        <name>Zn(2+)</name>
        <dbReference type="ChEBI" id="CHEBI:29105"/>
    </ligand>
</feature>
<feature type="binding site" evidence="7">
    <location>
        <begin position="300"/>
        <end position="302"/>
    </location>
    <ligand>
        <name>substrate</name>
    </ligand>
</feature>
<dbReference type="PANTHER" id="PTHR11113:SF14">
    <property type="entry name" value="N-ACETYLGLUCOSAMINE-6-PHOSPHATE DEACETYLASE"/>
    <property type="match status" value="1"/>
</dbReference>
<dbReference type="AlphaFoldDB" id="A0A9D1Z5K1"/>
<dbReference type="GO" id="GO:0006046">
    <property type="term" value="P:N-acetylglucosamine catabolic process"/>
    <property type="evidence" value="ECO:0007669"/>
    <property type="project" value="TreeGrafter"/>
</dbReference>
<feature type="binding site" evidence="7">
    <location>
        <position position="218"/>
    </location>
    <ligand>
        <name>substrate</name>
    </ligand>
</feature>
<feature type="binding site" evidence="7">
    <location>
        <position position="242"/>
    </location>
    <ligand>
        <name>substrate</name>
    </ligand>
</feature>
<dbReference type="PIRSF" id="PIRSF038994">
    <property type="entry name" value="NagA"/>
    <property type="match status" value="1"/>
</dbReference>
<dbReference type="Gene3D" id="2.30.40.10">
    <property type="entry name" value="Urease, subunit C, domain 1"/>
    <property type="match status" value="1"/>
</dbReference>
<evidence type="ECO:0000256" key="1">
    <source>
        <dbReference type="ARBA" id="ARBA00010716"/>
    </source>
</evidence>
<dbReference type="Pfam" id="PF01979">
    <property type="entry name" value="Amidohydro_1"/>
    <property type="match status" value="1"/>
</dbReference>
<dbReference type="NCBIfam" id="TIGR00221">
    <property type="entry name" value="nagA"/>
    <property type="match status" value="1"/>
</dbReference>
<evidence type="ECO:0000256" key="3">
    <source>
        <dbReference type="ARBA" id="ARBA00022801"/>
    </source>
</evidence>
<dbReference type="InterPro" id="IPR032466">
    <property type="entry name" value="Metal_Hydrolase"/>
</dbReference>
<evidence type="ECO:0000256" key="7">
    <source>
        <dbReference type="PIRSR" id="PIRSR038994-2"/>
    </source>
</evidence>
<feature type="binding site" evidence="7">
    <location>
        <position position="131"/>
    </location>
    <ligand>
        <name>substrate</name>
    </ligand>
</feature>
<evidence type="ECO:0000256" key="6">
    <source>
        <dbReference type="PIRSR" id="PIRSR038994-1"/>
    </source>
</evidence>
<reference evidence="10" key="1">
    <citation type="journal article" date="2021" name="PeerJ">
        <title>Extensive microbial diversity within the chicken gut microbiome revealed by metagenomics and culture.</title>
        <authorList>
            <person name="Gilroy R."/>
            <person name="Ravi A."/>
            <person name="Getino M."/>
            <person name="Pursley I."/>
            <person name="Horton D.L."/>
            <person name="Alikhan N.F."/>
            <person name="Baker D."/>
            <person name="Gharbi K."/>
            <person name="Hall N."/>
            <person name="Watson M."/>
            <person name="Adriaenssens E.M."/>
            <person name="Foster-Nyarko E."/>
            <person name="Jarju S."/>
            <person name="Secka A."/>
            <person name="Antonio M."/>
            <person name="Oren A."/>
            <person name="Chaudhuri R.R."/>
            <person name="La Ragione R."/>
            <person name="Hildebrand F."/>
            <person name="Pallen M.J."/>
        </authorList>
    </citation>
    <scope>NUCLEOTIDE SEQUENCE</scope>
    <source>
        <strain evidence="10">CHK33-7979</strain>
    </source>
</reference>
<comment type="similarity">
    <text evidence="1 5">Belongs to the metallo-dependent hydrolases superfamily. NagA family.</text>
</comment>
<dbReference type="EMBL" id="DXCX01000070">
    <property type="protein sequence ID" value="HIY73645.1"/>
    <property type="molecule type" value="Genomic_DNA"/>
</dbReference>
<dbReference type="EC" id="3.5.1.25" evidence="10"/>
<feature type="binding site" evidence="8">
    <location>
        <position position="186"/>
    </location>
    <ligand>
        <name>Zn(2+)</name>
        <dbReference type="ChEBI" id="CHEBI:29105"/>
    </ligand>
</feature>
<feature type="binding site" evidence="7">
    <location>
        <begin position="210"/>
        <end position="211"/>
    </location>
    <ligand>
        <name>substrate</name>
    </ligand>
</feature>
<dbReference type="SUPFAM" id="SSF51338">
    <property type="entry name" value="Composite domain of metallo-dependent hydrolases"/>
    <property type="match status" value="1"/>
</dbReference>
<evidence type="ECO:0000256" key="5">
    <source>
        <dbReference type="PIRNR" id="PIRNR038994"/>
    </source>
</evidence>
<gene>
    <name evidence="10" type="primary">nagA</name>
    <name evidence="10" type="ORF">H9826_06710</name>
</gene>
<evidence type="ECO:0000256" key="8">
    <source>
        <dbReference type="PIRSR" id="PIRSR038994-3"/>
    </source>
</evidence>
<accession>A0A9D1Z5K1</accession>
<dbReference type="InterPro" id="IPR006680">
    <property type="entry name" value="Amidohydro-rel"/>
</dbReference>
<protein>
    <submittedName>
        <fullName evidence="10">N-acetylglucosamine-6-phosphate deacetylase</fullName>
        <ecNumber evidence="10">3.5.1.25</ecNumber>
    </submittedName>
</protein>
<keyword evidence="2 8" id="KW-0479">Metal-binding</keyword>
<name>A0A9D1Z5K1_9FIRM</name>
<dbReference type="GO" id="GO:0008448">
    <property type="term" value="F:N-acetylglucosamine-6-phosphate deacetylase activity"/>
    <property type="evidence" value="ECO:0007669"/>
    <property type="project" value="UniProtKB-EC"/>
</dbReference>
<feature type="binding site" evidence="8">
    <location>
        <position position="120"/>
    </location>
    <ligand>
        <name>Zn(2+)</name>
        <dbReference type="ChEBI" id="CHEBI:29105"/>
    </ligand>
</feature>
<evidence type="ECO:0000256" key="4">
    <source>
        <dbReference type="ARBA" id="ARBA00023277"/>
    </source>
</evidence>
<dbReference type="PANTHER" id="PTHR11113">
    <property type="entry name" value="N-ACETYLGLUCOSAMINE-6-PHOSPHATE DEACETYLASE"/>
    <property type="match status" value="1"/>
</dbReference>
<feature type="active site" description="Proton donor/acceptor" evidence="6">
    <location>
        <position position="265"/>
    </location>
</feature>
<keyword evidence="3 5" id="KW-0378">Hydrolase</keyword>
<evidence type="ECO:0000259" key="9">
    <source>
        <dbReference type="Pfam" id="PF01979"/>
    </source>
</evidence>
<feature type="domain" description="Amidohydrolase-related" evidence="9">
    <location>
        <begin position="41"/>
        <end position="372"/>
    </location>
</feature>
<dbReference type="GO" id="GO:0046872">
    <property type="term" value="F:metal ion binding"/>
    <property type="evidence" value="ECO:0007669"/>
    <property type="project" value="UniProtKB-KW"/>
</dbReference>
<dbReference type="SUPFAM" id="SSF51556">
    <property type="entry name" value="Metallo-dependent hydrolases"/>
    <property type="match status" value="1"/>
</dbReference>
<sequence>MRITGAQVFDPEQGFVSRDLCVEHGTITGEAEGTVSAQGCWVIPGLTDLHFHGCRGEDFSDATPEGLQVMADYELSRGITQICPAGMTLGEEQLIRICQNAAAHRARGAGGAELVGINLEGPFLSYAKKGAQNAAFLHAPDVAMLHRLQTAAQGLVKLVTLAPEEPGALEFIRGAQAENITVSLGHTTADYDTAAAAYRAGARQATHLFNAMPPFTHREPGVVGAAFDCPQARAELISDGVHIHPAVVRAVFQLFGRDRVILVSDSLRATGMPDGRYPFGGQTIEVKGNRATMADDPNTLAGSVSDLMSCMCTAVSFGIPLADAVMAAAVNPAKALGIYDRVGSLDIGKEANAAVLNEDLSLRAVLFHGQVVHGAL</sequence>
<comment type="caution">
    <text evidence="10">The sequence shown here is derived from an EMBL/GenBank/DDBJ whole genome shotgun (WGS) entry which is preliminary data.</text>
</comment>
<dbReference type="InterPro" id="IPR003764">
    <property type="entry name" value="GlcNAc_6-P_deAcase"/>
</dbReference>
<dbReference type="Gene3D" id="3.20.20.140">
    <property type="entry name" value="Metal-dependent hydrolases"/>
    <property type="match status" value="1"/>
</dbReference>
<dbReference type="InterPro" id="IPR011059">
    <property type="entry name" value="Metal-dep_hydrolase_composite"/>
</dbReference>
<evidence type="ECO:0000256" key="2">
    <source>
        <dbReference type="ARBA" id="ARBA00022723"/>
    </source>
</evidence>
<organism evidence="10 11">
    <name type="scientific">Candidatus Intestinimonas merdavium</name>
    <dbReference type="NCBI Taxonomy" id="2838622"/>
    <lineage>
        <taxon>Bacteria</taxon>
        <taxon>Bacillati</taxon>
        <taxon>Bacillota</taxon>
        <taxon>Clostridia</taxon>
        <taxon>Eubacteriales</taxon>
        <taxon>Intestinimonas</taxon>
    </lineage>
</organism>
<proteinExistence type="inferred from homology"/>
<comment type="cofactor">
    <cofactor evidence="8">
        <name>a divalent metal cation</name>
        <dbReference type="ChEBI" id="CHEBI:60240"/>
    </cofactor>
    <text evidence="8">Binds 1 divalent metal cation per subunit.</text>
</comment>
<dbReference type="Proteomes" id="UP000886824">
    <property type="component" value="Unassembled WGS sequence"/>
</dbReference>
<reference evidence="10" key="2">
    <citation type="submission" date="2021-04" db="EMBL/GenBank/DDBJ databases">
        <authorList>
            <person name="Gilroy R."/>
        </authorList>
    </citation>
    <scope>NUCLEOTIDE SEQUENCE</scope>
    <source>
        <strain evidence="10">CHK33-7979</strain>
    </source>
</reference>
<evidence type="ECO:0000313" key="10">
    <source>
        <dbReference type="EMBL" id="HIY73645.1"/>
    </source>
</evidence>